<comment type="caution">
    <text evidence="2">The sequence shown here is derived from an EMBL/GenBank/DDBJ whole genome shotgun (WGS) entry which is preliminary data.</text>
</comment>
<accession>A0A834WBG6</accession>
<evidence type="ECO:0000256" key="1">
    <source>
        <dbReference type="SAM" id="MobiDB-lite"/>
    </source>
</evidence>
<organism evidence="2 3">
    <name type="scientific">Senna tora</name>
    <dbReference type="NCBI Taxonomy" id="362788"/>
    <lineage>
        <taxon>Eukaryota</taxon>
        <taxon>Viridiplantae</taxon>
        <taxon>Streptophyta</taxon>
        <taxon>Embryophyta</taxon>
        <taxon>Tracheophyta</taxon>
        <taxon>Spermatophyta</taxon>
        <taxon>Magnoliopsida</taxon>
        <taxon>eudicotyledons</taxon>
        <taxon>Gunneridae</taxon>
        <taxon>Pentapetalae</taxon>
        <taxon>rosids</taxon>
        <taxon>fabids</taxon>
        <taxon>Fabales</taxon>
        <taxon>Fabaceae</taxon>
        <taxon>Caesalpinioideae</taxon>
        <taxon>Cassia clade</taxon>
        <taxon>Senna</taxon>
    </lineage>
</organism>
<gene>
    <name evidence="2" type="ORF">G2W53_032075</name>
</gene>
<protein>
    <submittedName>
        <fullName evidence="2">Uncharacterized protein</fullName>
    </submittedName>
</protein>
<feature type="region of interest" description="Disordered" evidence="1">
    <location>
        <begin position="1"/>
        <end position="20"/>
    </location>
</feature>
<proteinExistence type="predicted"/>
<dbReference type="EMBL" id="JAAIUW010000010">
    <property type="protein sequence ID" value="KAF7811099.1"/>
    <property type="molecule type" value="Genomic_DNA"/>
</dbReference>
<keyword evidence="3" id="KW-1185">Reference proteome</keyword>
<dbReference type="AlphaFoldDB" id="A0A834WBG6"/>
<reference evidence="2" key="1">
    <citation type="submission" date="2020-09" db="EMBL/GenBank/DDBJ databases">
        <title>Genome-Enabled Discovery of Anthraquinone Biosynthesis in Senna tora.</title>
        <authorList>
            <person name="Kang S.-H."/>
            <person name="Pandey R.P."/>
            <person name="Lee C.-M."/>
            <person name="Sim J.-S."/>
            <person name="Jeong J.-T."/>
            <person name="Choi B.-S."/>
            <person name="Jung M."/>
            <person name="Ginzburg D."/>
            <person name="Zhao K."/>
            <person name="Won S.Y."/>
            <person name="Oh T.-J."/>
            <person name="Yu Y."/>
            <person name="Kim N.-H."/>
            <person name="Lee O.R."/>
            <person name="Lee T.-H."/>
            <person name="Bashyal P."/>
            <person name="Kim T.-S."/>
            <person name="Lee W.-H."/>
            <person name="Kawkins C."/>
            <person name="Kim C.-K."/>
            <person name="Kim J.S."/>
            <person name="Ahn B.O."/>
            <person name="Rhee S.Y."/>
            <person name="Sohng J.K."/>
        </authorList>
    </citation>
    <scope>NUCLEOTIDE SEQUENCE</scope>
    <source>
        <tissue evidence="2">Leaf</tissue>
    </source>
</reference>
<sequence length="86" mass="9598">MANPANQRGPTTAQGFSSLHSCPSPIPSLVSLSKEHHLTPCRTPLKLCHYYSQRKAHHDMGFCTSNWNNGHPMKEVEILLTNAFII</sequence>
<evidence type="ECO:0000313" key="3">
    <source>
        <dbReference type="Proteomes" id="UP000634136"/>
    </source>
</evidence>
<evidence type="ECO:0000313" key="2">
    <source>
        <dbReference type="EMBL" id="KAF7811099.1"/>
    </source>
</evidence>
<name>A0A834WBG6_9FABA</name>
<dbReference type="Proteomes" id="UP000634136">
    <property type="component" value="Unassembled WGS sequence"/>
</dbReference>